<dbReference type="Proteomes" id="UP000334340">
    <property type="component" value="Unassembled WGS sequence"/>
</dbReference>
<evidence type="ECO:0000313" key="2">
    <source>
        <dbReference type="Proteomes" id="UP000334340"/>
    </source>
</evidence>
<proteinExistence type="predicted"/>
<dbReference type="SUPFAM" id="SSF46689">
    <property type="entry name" value="Homeodomain-like"/>
    <property type="match status" value="1"/>
</dbReference>
<dbReference type="InterPro" id="IPR036388">
    <property type="entry name" value="WH-like_DNA-bd_sf"/>
</dbReference>
<organism evidence="1 2">
    <name type="scientific">Candidatus Methylomirabilis lanthanidiphila</name>
    <dbReference type="NCBI Taxonomy" id="2211376"/>
    <lineage>
        <taxon>Bacteria</taxon>
        <taxon>Candidatus Methylomirabilota</taxon>
        <taxon>Candidatus Methylomirabilia</taxon>
        <taxon>Candidatus Methylomirabilales</taxon>
        <taxon>Candidatus Methylomirabilaceae</taxon>
        <taxon>Candidatus Methylomirabilis</taxon>
    </lineage>
</organism>
<name>A0A564ZHE7_9BACT</name>
<dbReference type="InterPro" id="IPR009057">
    <property type="entry name" value="Homeodomain-like_sf"/>
</dbReference>
<accession>A0A564ZHE7</accession>
<evidence type="ECO:0000313" key="1">
    <source>
        <dbReference type="EMBL" id="VUZ84760.1"/>
    </source>
</evidence>
<dbReference type="InterPro" id="IPR007367">
    <property type="entry name" value="DUF433"/>
</dbReference>
<protein>
    <recommendedName>
        <fullName evidence="3">DUF433 domain-containing protein</fullName>
    </recommendedName>
</protein>
<sequence>MAPYVERNTQGTLVVAGSRVSVGSVVRAFWTGETPETICQAFPALSLEQVYGAIAYYLAHRPEVDAEIATYDTEVTRLREAARMRNADLRSRLTAAQPARP</sequence>
<dbReference type="AlphaFoldDB" id="A0A564ZHE7"/>
<dbReference type="Pfam" id="PF04255">
    <property type="entry name" value="DUF433"/>
    <property type="match status" value="1"/>
</dbReference>
<reference evidence="1 2" key="1">
    <citation type="submission" date="2019-07" db="EMBL/GenBank/DDBJ databases">
        <authorList>
            <person name="Cremers G."/>
        </authorList>
    </citation>
    <scope>NUCLEOTIDE SEQUENCE [LARGE SCALE GENOMIC DNA]</scope>
</reference>
<keyword evidence="2" id="KW-1185">Reference proteome</keyword>
<dbReference type="EMBL" id="CABIKM010000017">
    <property type="protein sequence ID" value="VUZ84760.1"/>
    <property type="molecule type" value="Genomic_DNA"/>
</dbReference>
<evidence type="ECO:0008006" key="3">
    <source>
        <dbReference type="Google" id="ProtNLM"/>
    </source>
</evidence>
<gene>
    <name evidence="1" type="ORF">MELA_01134</name>
</gene>
<dbReference type="Gene3D" id="1.10.10.10">
    <property type="entry name" value="Winged helix-like DNA-binding domain superfamily/Winged helix DNA-binding domain"/>
    <property type="match status" value="1"/>
</dbReference>